<organism evidence="1 2">
    <name type="scientific">Mycolicibacterium sediminis</name>
    <dbReference type="NCBI Taxonomy" id="1286180"/>
    <lineage>
        <taxon>Bacteria</taxon>
        <taxon>Bacillati</taxon>
        <taxon>Actinomycetota</taxon>
        <taxon>Actinomycetes</taxon>
        <taxon>Mycobacteriales</taxon>
        <taxon>Mycobacteriaceae</taxon>
        <taxon>Mycolicibacterium</taxon>
    </lineage>
</organism>
<reference evidence="1 2" key="1">
    <citation type="journal article" date="2019" name="Emerg. Microbes Infect.">
        <title>Comprehensive subspecies identification of 175 nontuberculous mycobacteria species based on 7547 genomic profiles.</title>
        <authorList>
            <person name="Matsumoto Y."/>
            <person name="Kinjo T."/>
            <person name="Motooka D."/>
            <person name="Nabeya D."/>
            <person name="Jung N."/>
            <person name="Uechi K."/>
            <person name="Horii T."/>
            <person name="Iida T."/>
            <person name="Fujita J."/>
            <person name="Nakamura S."/>
        </authorList>
    </citation>
    <scope>NUCLEOTIDE SEQUENCE [LARGE SCALE GENOMIC DNA]</scope>
    <source>
        <strain evidence="1 2">JCM 17899</strain>
    </source>
</reference>
<evidence type="ECO:0000313" key="1">
    <source>
        <dbReference type="EMBL" id="BBY30198.1"/>
    </source>
</evidence>
<sequence length="77" mass="8416">MGAHVGERSLAPFEQRQDLLGFGDAVVRGEDERVVQPVRHGLLPFDDTIASANTVLDDGKGILRRCRGTFGPFRTGH</sequence>
<keyword evidence="2" id="KW-1185">Reference proteome</keyword>
<dbReference type="AlphaFoldDB" id="A0A7I7QV11"/>
<dbReference type="EMBL" id="AP022588">
    <property type="protein sequence ID" value="BBY30198.1"/>
    <property type="molecule type" value="Genomic_DNA"/>
</dbReference>
<accession>A0A7I7QV11</accession>
<name>A0A7I7QV11_9MYCO</name>
<evidence type="ECO:0000313" key="2">
    <source>
        <dbReference type="Proteomes" id="UP000467193"/>
    </source>
</evidence>
<protein>
    <submittedName>
        <fullName evidence="1">Uncharacterized protein</fullName>
    </submittedName>
</protein>
<proteinExistence type="predicted"/>
<dbReference type="Proteomes" id="UP000467193">
    <property type="component" value="Chromosome"/>
</dbReference>
<gene>
    <name evidence="1" type="ORF">MSEDJ_42940</name>
</gene>
<dbReference type="KEGG" id="msei:MSEDJ_42940"/>